<protein>
    <recommendedName>
        <fullName evidence="7">Cyanocobalamin reductase / alkylcobalamin dealkylase</fullName>
        <ecNumber evidence="6">1.16.1.6</ecNumber>
        <ecNumber evidence="5">2.5.1.151</ecNumber>
    </recommendedName>
    <alternativeName>
        <fullName evidence="19">Alkylcobalamin:glutathione S-alkyltransferase</fullName>
    </alternativeName>
    <alternativeName>
        <fullName evidence="18">CblC</fullName>
    </alternativeName>
    <alternativeName>
        <fullName evidence="17">Cyanocobalamin reductase (cyanide-eliminating)</fullName>
    </alternativeName>
    <alternativeName>
        <fullName evidence="16">Methylmalonic aciduria and homocystinuria type C protein</fullName>
    </alternativeName>
</protein>
<accession>A0A8C1KEV8</accession>
<keyword evidence="13" id="KW-0521">NADP</keyword>
<evidence type="ECO:0000256" key="12">
    <source>
        <dbReference type="ARBA" id="ARBA00022827"/>
    </source>
</evidence>
<comment type="catalytic activity">
    <reaction evidence="22">
        <text>apo-[alkylcobalamin reductase] + adenosylcob(III)alamin + glutathione = S-adenosylglutathione + cob(I)alamin-[alkylcobalamin reductase] + H(+)</text>
        <dbReference type="Rhea" id="RHEA:63136"/>
        <dbReference type="Rhea" id="RHEA-COMP:14730"/>
        <dbReference type="Rhea" id="RHEA-COMP:14731"/>
        <dbReference type="ChEBI" id="CHEBI:15378"/>
        <dbReference type="ChEBI" id="CHEBI:18408"/>
        <dbReference type="ChEBI" id="CHEBI:57925"/>
        <dbReference type="ChEBI" id="CHEBI:60488"/>
        <dbReference type="ChEBI" id="CHEBI:83228"/>
        <dbReference type="ChEBI" id="CHEBI:146184"/>
        <dbReference type="EC" id="2.5.1.151"/>
    </reaction>
    <physiologicalReaction direction="left-to-right" evidence="22">
        <dbReference type="Rhea" id="RHEA:63137"/>
    </physiologicalReaction>
</comment>
<keyword evidence="12" id="KW-0274">FAD</keyword>
<keyword evidence="25" id="KW-1185">Reference proteome</keyword>
<dbReference type="Ensembl" id="ENSCCRT00010049794.1">
    <property type="protein sequence ID" value="ENSCCRP00010045442.1"/>
    <property type="gene ID" value="ENSCCRG00010019238.1"/>
</dbReference>
<evidence type="ECO:0000256" key="21">
    <source>
        <dbReference type="ARBA" id="ARBA00047958"/>
    </source>
</evidence>
<dbReference type="PANTHER" id="PTHR31457">
    <property type="entry name" value="METHYLMALONIC ACIDURIA AND HOMOCYSTINURIA TYPE C PROTEIN"/>
    <property type="match status" value="1"/>
</dbReference>
<comment type="subcellular location">
    <subcellularLocation>
        <location evidence="3">Cytoplasm</location>
    </subcellularLocation>
</comment>
<dbReference type="GO" id="GO:0009235">
    <property type="term" value="P:cobalamin metabolic process"/>
    <property type="evidence" value="ECO:0007669"/>
    <property type="project" value="TreeGrafter"/>
</dbReference>
<keyword evidence="10" id="KW-0285">Flavoprotein</keyword>
<dbReference type="AlphaFoldDB" id="A0A8C1KEV8"/>
<evidence type="ECO:0000256" key="16">
    <source>
        <dbReference type="ARBA" id="ARBA00031056"/>
    </source>
</evidence>
<evidence type="ECO:0000256" key="10">
    <source>
        <dbReference type="ARBA" id="ARBA00022630"/>
    </source>
</evidence>
<evidence type="ECO:0000256" key="6">
    <source>
        <dbReference type="ARBA" id="ARBA00012666"/>
    </source>
</evidence>
<dbReference type="GO" id="GO:0033787">
    <property type="term" value="F:cyanocobalamin reductase (cyanide-eliminating) (NADP+) activity"/>
    <property type="evidence" value="ECO:0007669"/>
    <property type="project" value="UniProtKB-EC"/>
</dbReference>
<comment type="cofactor">
    <cofactor evidence="2">
        <name>FAD</name>
        <dbReference type="ChEBI" id="CHEBI:57692"/>
    </cofactor>
</comment>
<dbReference type="Proteomes" id="UP000694427">
    <property type="component" value="Unplaced"/>
</dbReference>
<comment type="catalytic activity">
    <reaction evidence="23">
        <text>apo-[alkylcobalamin reductase] + an R-cob(III)alamin + glutathione = cob(I)alamin-[alkylcobalamin reductase] + an S-substituted glutathione + H(+)</text>
        <dbReference type="Rhea" id="RHEA:40719"/>
        <dbReference type="Rhea" id="RHEA-COMP:14730"/>
        <dbReference type="Rhea" id="RHEA-COMP:14731"/>
        <dbReference type="ChEBI" id="CHEBI:15378"/>
        <dbReference type="ChEBI" id="CHEBI:57925"/>
        <dbReference type="ChEBI" id="CHEBI:60488"/>
        <dbReference type="ChEBI" id="CHEBI:83228"/>
        <dbReference type="ChEBI" id="CHEBI:90779"/>
        <dbReference type="ChEBI" id="CHEBI:140785"/>
        <dbReference type="EC" id="2.5.1.151"/>
    </reaction>
    <physiologicalReaction direction="left-to-right" evidence="23">
        <dbReference type="Rhea" id="RHEA:40720"/>
    </physiologicalReaction>
</comment>
<evidence type="ECO:0000256" key="8">
    <source>
        <dbReference type="ARBA" id="ARBA00022490"/>
    </source>
</evidence>
<dbReference type="GO" id="GO:0031419">
    <property type="term" value="F:cobalamin binding"/>
    <property type="evidence" value="ECO:0007669"/>
    <property type="project" value="UniProtKB-KW"/>
</dbReference>
<dbReference type="EC" id="1.16.1.6" evidence="6"/>
<evidence type="ECO:0000256" key="4">
    <source>
        <dbReference type="ARBA" id="ARBA00007762"/>
    </source>
</evidence>
<reference evidence="24" key="1">
    <citation type="submission" date="2025-08" db="UniProtKB">
        <authorList>
            <consortium name="Ensembl"/>
        </authorList>
    </citation>
    <scope>IDENTIFICATION</scope>
</reference>
<reference evidence="24" key="2">
    <citation type="submission" date="2025-09" db="UniProtKB">
        <authorList>
            <consortium name="Ensembl"/>
        </authorList>
    </citation>
    <scope>IDENTIFICATION</scope>
</reference>
<evidence type="ECO:0000256" key="19">
    <source>
        <dbReference type="ARBA" id="ARBA00032650"/>
    </source>
</evidence>
<dbReference type="GO" id="GO:0032451">
    <property type="term" value="F:demethylase activity"/>
    <property type="evidence" value="ECO:0007669"/>
    <property type="project" value="TreeGrafter"/>
</dbReference>
<sequence>MNFFFFICAVQHAFSFSKSLFYFHNCGICFPHAKPLFSVLQRAALHPPLRRAAEMRHKTPASAIRSSSSSMATSAECVEELIRPFRESLKAQGFEIYPFKVGWYNAVVSRAHHLSPPADTLALVLVSTPSMFERCFLPFLQSQRCAAVRDPIDQCTAHTVSSSVSLCFPNQSVDVSYDYEMLPSRRPKFLAQTAAHVSGAAYYYQKSDILSPPWGDKKMFGVCIHPRLGGWFAIRALLLFKDVQVGDELQQKDPPDCVCSQEDRIELLERFNFRWQDWSYRDIVPTEESYSPQQREYFLTAPGQRGALLRQWGYLTDADTEKQSSTNKRFTKDVPC</sequence>
<evidence type="ECO:0000256" key="23">
    <source>
        <dbReference type="ARBA" id="ARBA00049505"/>
    </source>
</evidence>
<evidence type="ECO:0000256" key="3">
    <source>
        <dbReference type="ARBA" id="ARBA00004496"/>
    </source>
</evidence>
<comment type="catalytic activity">
    <reaction evidence="20">
        <text>apo-[alkylcobalamin reductase] + methylcob(III)alamin + glutathione = S-methyl glutathione + cob(I)alamin-[alkylcobalamin reductase] + H(+)</text>
        <dbReference type="Rhea" id="RHEA:63132"/>
        <dbReference type="Rhea" id="RHEA-COMP:14730"/>
        <dbReference type="Rhea" id="RHEA-COMP:14731"/>
        <dbReference type="ChEBI" id="CHEBI:15378"/>
        <dbReference type="ChEBI" id="CHEBI:28115"/>
        <dbReference type="ChEBI" id="CHEBI:57925"/>
        <dbReference type="ChEBI" id="CHEBI:60488"/>
        <dbReference type="ChEBI" id="CHEBI:83228"/>
        <dbReference type="ChEBI" id="CHEBI:141467"/>
        <dbReference type="EC" id="2.5.1.151"/>
    </reaction>
    <physiologicalReaction direction="left-to-right" evidence="20">
        <dbReference type="Rhea" id="RHEA:63133"/>
    </physiologicalReaction>
</comment>
<evidence type="ECO:0000256" key="5">
    <source>
        <dbReference type="ARBA" id="ARBA00012308"/>
    </source>
</evidence>
<comment type="catalytic activity">
    <reaction evidence="21">
        <text>2 cob(II)alamin-[cyanocobalamin reductase] + 2 hydrogen cyanide + NADP(+) = 2 cyanocob(III)alamin + 2 apo-[cyanocobalamin reductase] + NADPH + H(+)</text>
        <dbReference type="Rhea" id="RHEA:16113"/>
        <dbReference type="Rhea" id="RHEA-COMP:14717"/>
        <dbReference type="Rhea" id="RHEA-COMP:14718"/>
        <dbReference type="ChEBI" id="CHEBI:15378"/>
        <dbReference type="ChEBI" id="CHEBI:16304"/>
        <dbReference type="ChEBI" id="CHEBI:17439"/>
        <dbReference type="ChEBI" id="CHEBI:18407"/>
        <dbReference type="ChEBI" id="CHEBI:57783"/>
        <dbReference type="ChEBI" id="CHEBI:58349"/>
        <dbReference type="ChEBI" id="CHEBI:83228"/>
        <dbReference type="EC" id="1.16.1.6"/>
    </reaction>
    <physiologicalReaction direction="right-to-left" evidence="21">
        <dbReference type="Rhea" id="RHEA:16115"/>
    </physiologicalReaction>
</comment>
<evidence type="ECO:0000256" key="13">
    <source>
        <dbReference type="ARBA" id="ARBA00022857"/>
    </source>
</evidence>
<dbReference type="Pfam" id="PF16690">
    <property type="entry name" value="MMACHC"/>
    <property type="match status" value="1"/>
</dbReference>
<evidence type="ECO:0000256" key="22">
    <source>
        <dbReference type="ARBA" id="ARBA00048537"/>
    </source>
</evidence>
<dbReference type="GO" id="GO:0071949">
    <property type="term" value="F:FAD binding"/>
    <property type="evidence" value="ECO:0007669"/>
    <property type="project" value="TreeGrafter"/>
</dbReference>
<evidence type="ECO:0000256" key="9">
    <source>
        <dbReference type="ARBA" id="ARBA00022628"/>
    </source>
</evidence>
<evidence type="ECO:0000256" key="1">
    <source>
        <dbReference type="ARBA" id="ARBA00001917"/>
    </source>
</evidence>
<keyword evidence="8" id="KW-0963">Cytoplasm</keyword>
<evidence type="ECO:0000313" key="24">
    <source>
        <dbReference type="Ensembl" id="ENSCCRP00010045442.1"/>
    </source>
</evidence>
<name>A0A8C1KEV8_CYPCA</name>
<comment type="cofactor">
    <cofactor evidence="1">
        <name>FMN</name>
        <dbReference type="ChEBI" id="CHEBI:58210"/>
    </cofactor>
</comment>
<comment type="similarity">
    <text evidence="4">Belongs to the MMACHC family.</text>
</comment>
<evidence type="ECO:0000256" key="11">
    <source>
        <dbReference type="ARBA" id="ARBA00022643"/>
    </source>
</evidence>
<dbReference type="PANTHER" id="PTHR31457:SF2">
    <property type="entry name" value="CYANOCOBALAMIN REDUCTASE _ ALKYLCOBALAMIN DEALKYLASE"/>
    <property type="match status" value="1"/>
</dbReference>
<evidence type="ECO:0000256" key="17">
    <source>
        <dbReference type="ARBA" id="ARBA00031313"/>
    </source>
</evidence>
<evidence type="ECO:0000256" key="2">
    <source>
        <dbReference type="ARBA" id="ARBA00001974"/>
    </source>
</evidence>
<keyword evidence="11" id="KW-0288">FMN</keyword>
<dbReference type="InterPro" id="IPR032037">
    <property type="entry name" value="MMACHC"/>
</dbReference>
<keyword evidence="14" id="KW-0560">Oxidoreductase</keyword>
<organism evidence="24 25">
    <name type="scientific">Cyprinus carpio</name>
    <name type="common">Common carp</name>
    <dbReference type="NCBI Taxonomy" id="7962"/>
    <lineage>
        <taxon>Eukaryota</taxon>
        <taxon>Metazoa</taxon>
        <taxon>Chordata</taxon>
        <taxon>Craniata</taxon>
        <taxon>Vertebrata</taxon>
        <taxon>Euteleostomi</taxon>
        <taxon>Actinopterygii</taxon>
        <taxon>Neopterygii</taxon>
        <taxon>Teleostei</taxon>
        <taxon>Ostariophysi</taxon>
        <taxon>Cypriniformes</taxon>
        <taxon>Cyprinidae</taxon>
        <taxon>Cyprininae</taxon>
        <taxon>Cyprinus</taxon>
    </lineage>
</organism>
<keyword evidence="9" id="KW-0846">Cobalamin</keyword>
<evidence type="ECO:0000256" key="15">
    <source>
        <dbReference type="ARBA" id="ARBA00023285"/>
    </source>
</evidence>
<evidence type="ECO:0000256" key="20">
    <source>
        <dbReference type="ARBA" id="ARBA00047294"/>
    </source>
</evidence>
<dbReference type="CDD" id="cd12959">
    <property type="entry name" value="MMACHC-like"/>
    <property type="match status" value="1"/>
</dbReference>
<proteinExistence type="inferred from homology"/>
<evidence type="ECO:0000256" key="18">
    <source>
        <dbReference type="ARBA" id="ARBA00031815"/>
    </source>
</evidence>
<dbReference type="GO" id="GO:0005737">
    <property type="term" value="C:cytoplasm"/>
    <property type="evidence" value="ECO:0007669"/>
    <property type="project" value="UniProtKB-SubCell"/>
</dbReference>
<dbReference type="EC" id="2.5.1.151" evidence="5"/>
<evidence type="ECO:0000256" key="14">
    <source>
        <dbReference type="ARBA" id="ARBA00023002"/>
    </source>
</evidence>
<keyword evidence="15" id="KW-0170">Cobalt</keyword>
<evidence type="ECO:0000256" key="7">
    <source>
        <dbReference type="ARBA" id="ARBA00014027"/>
    </source>
</evidence>
<evidence type="ECO:0000313" key="25">
    <source>
        <dbReference type="Proteomes" id="UP000694427"/>
    </source>
</evidence>